<sequence>MFTRTVQTLKNSTDLVQRFAMPEIHEDFELRRLSNKDRYKHYILIFKNVINQKKDWEDVKVVAEIQERNHNLRFNIKISKQYPELADYEKLLEAKINAIINNSSLVIS</sequence>
<name>A0A009IHG3_ACIB9</name>
<dbReference type="AlphaFoldDB" id="A0A009IHG3"/>
<organism evidence="1 2">
    <name type="scientific">Acinetobacter baumannii (strain 1295743)</name>
    <dbReference type="NCBI Taxonomy" id="1310613"/>
    <lineage>
        <taxon>Bacteria</taxon>
        <taxon>Pseudomonadati</taxon>
        <taxon>Pseudomonadota</taxon>
        <taxon>Gammaproteobacteria</taxon>
        <taxon>Moraxellales</taxon>
        <taxon>Moraxellaceae</taxon>
        <taxon>Acinetobacter</taxon>
        <taxon>Acinetobacter calcoaceticus/baumannii complex</taxon>
    </lineage>
</organism>
<dbReference type="PATRIC" id="fig|1310613.3.peg.3979"/>
<dbReference type="RefSeq" id="WP_000495140.1">
    <property type="nucleotide sequence ID" value="NZ_JEWH01000107.1"/>
</dbReference>
<reference evidence="1 2" key="1">
    <citation type="submission" date="2014-02" db="EMBL/GenBank/DDBJ databases">
        <title>Comparative genomics and transcriptomics to identify genetic mechanisms underlying the emergence of carbapenem resistant Acinetobacter baumannii (CRAb).</title>
        <authorList>
            <person name="Harris A.D."/>
            <person name="Johnson K.J."/>
            <person name="George J."/>
            <person name="Shefchek K."/>
            <person name="Daugherty S.C."/>
            <person name="Parankush S."/>
            <person name="Sadzewicz L."/>
            <person name="Tallon L."/>
            <person name="Sengamalay N."/>
            <person name="Hazen T.H."/>
            <person name="Rasko D.A."/>
        </authorList>
    </citation>
    <scope>NUCLEOTIDE SEQUENCE [LARGE SCALE GENOMIC DNA]</scope>
    <source>
        <strain evidence="1 2">1295743</strain>
    </source>
</reference>
<gene>
    <name evidence="1" type="ORF">J512_4175</name>
</gene>
<dbReference type="EMBL" id="JEWH01000107">
    <property type="protein sequence ID" value="EXB03313.1"/>
    <property type="molecule type" value="Genomic_DNA"/>
</dbReference>
<evidence type="ECO:0000313" key="2">
    <source>
        <dbReference type="Proteomes" id="UP000020595"/>
    </source>
</evidence>
<comment type="caution">
    <text evidence="1">The sequence shown here is derived from an EMBL/GenBank/DDBJ whole genome shotgun (WGS) entry which is preliminary data.</text>
</comment>
<evidence type="ECO:0000313" key="1">
    <source>
        <dbReference type="EMBL" id="EXB03313.1"/>
    </source>
</evidence>
<protein>
    <submittedName>
        <fullName evidence="1">Uncharacterized protein</fullName>
    </submittedName>
</protein>
<proteinExistence type="predicted"/>
<dbReference type="Proteomes" id="UP000020595">
    <property type="component" value="Unassembled WGS sequence"/>
</dbReference>
<accession>A0A009IHG3</accession>